<dbReference type="GO" id="GO:0005886">
    <property type="term" value="C:plasma membrane"/>
    <property type="evidence" value="ECO:0007669"/>
    <property type="project" value="UniProtKB-SubCell"/>
</dbReference>
<keyword evidence="4" id="KW-0536">Nodulation</keyword>
<comment type="similarity">
    <text evidence="2">Belongs to the ABC transporter superfamily.</text>
</comment>
<dbReference type="AlphaFoldDB" id="A0A2W4SU43"/>
<dbReference type="Gene3D" id="3.40.50.300">
    <property type="entry name" value="P-loop containing nucleotide triphosphate hydrolases"/>
    <property type="match status" value="1"/>
</dbReference>
<organism evidence="11 12">
    <name type="scientific">Candidatus Methylumidiphilus alinenensis</name>
    <dbReference type="NCBI Taxonomy" id="2202197"/>
    <lineage>
        <taxon>Bacteria</taxon>
        <taxon>Pseudomonadati</taxon>
        <taxon>Pseudomonadota</taxon>
        <taxon>Gammaproteobacteria</taxon>
        <taxon>Methylococcales</taxon>
        <taxon>Candidatus Methylumidiphilus</taxon>
    </lineage>
</organism>
<dbReference type="Proteomes" id="UP000249396">
    <property type="component" value="Unassembled WGS sequence"/>
</dbReference>
<proteinExistence type="inferred from homology"/>
<evidence type="ECO:0000256" key="4">
    <source>
        <dbReference type="ARBA" id="ARBA00022458"/>
    </source>
</evidence>
<evidence type="ECO:0000256" key="3">
    <source>
        <dbReference type="ARBA" id="ARBA00022448"/>
    </source>
</evidence>
<sequence length="309" mass="34509">MSSLTPVIVQAENLTKHYGKQCVVNNISFQIIKGEFCGILGPNGAGKTTTLKMLVGNTPASAGMLSVLGFPIPQQARAMRSRIGVVPQSDNLDLDFTVKENLHVYGRYFGLKRAEVERRIAELLAFVALEEKTDSCIKQLSGGMKRRLSIARALINRPELLILDEPTTGLDPQIRQNIWQLLRQLQKDGLTIILTTHYMDEAERLCGRIILMDRGRILADSTPEELVRERIEPHVLEVFGTGVSAWKNANPLTGPIRCEQVGETCFYYGADLSELVQTLDGWPGLRYGYRPANLEDVFLKLTGRELRDA</sequence>
<dbReference type="InterPro" id="IPR017871">
    <property type="entry name" value="ABC_transporter-like_CS"/>
</dbReference>
<dbReference type="GO" id="GO:0005524">
    <property type="term" value="F:ATP binding"/>
    <property type="evidence" value="ECO:0007669"/>
    <property type="project" value="UniProtKB-KW"/>
</dbReference>
<dbReference type="InterPro" id="IPR027417">
    <property type="entry name" value="P-loop_NTPase"/>
</dbReference>
<dbReference type="EMBL" id="QJPH01000314">
    <property type="protein sequence ID" value="PZN78690.1"/>
    <property type="molecule type" value="Genomic_DNA"/>
</dbReference>
<evidence type="ECO:0000259" key="10">
    <source>
        <dbReference type="PROSITE" id="PS50893"/>
    </source>
</evidence>
<dbReference type="PROSITE" id="PS00211">
    <property type="entry name" value="ABC_TRANSPORTER_1"/>
    <property type="match status" value="1"/>
</dbReference>
<evidence type="ECO:0000256" key="9">
    <source>
        <dbReference type="ARBA" id="ARBA00023136"/>
    </source>
</evidence>
<keyword evidence="5" id="KW-1003">Cell membrane</keyword>
<evidence type="ECO:0000256" key="1">
    <source>
        <dbReference type="ARBA" id="ARBA00004236"/>
    </source>
</evidence>
<evidence type="ECO:0000256" key="8">
    <source>
        <dbReference type="ARBA" id="ARBA00022967"/>
    </source>
</evidence>
<evidence type="ECO:0000256" key="5">
    <source>
        <dbReference type="ARBA" id="ARBA00022475"/>
    </source>
</evidence>
<dbReference type="PANTHER" id="PTHR42711:SF5">
    <property type="entry name" value="ABC TRANSPORTER ATP-BINDING PROTEIN NATA"/>
    <property type="match status" value="1"/>
</dbReference>
<evidence type="ECO:0000313" key="11">
    <source>
        <dbReference type="EMBL" id="PZN78690.1"/>
    </source>
</evidence>
<comment type="subcellular location">
    <subcellularLocation>
        <location evidence="1">Cell membrane</location>
    </subcellularLocation>
</comment>
<evidence type="ECO:0000256" key="7">
    <source>
        <dbReference type="ARBA" id="ARBA00022840"/>
    </source>
</evidence>
<dbReference type="InterPro" id="IPR003593">
    <property type="entry name" value="AAA+_ATPase"/>
</dbReference>
<comment type="caution">
    <text evidence="11">The sequence shown here is derived from an EMBL/GenBank/DDBJ whole genome shotgun (WGS) entry which is preliminary data.</text>
</comment>
<evidence type="ECO:0000256" key="2">
    <source>
        <dbReference type="ARBA" id="ARBA00005417"/>
    </source>
</evidence>
<keyword evidence="9" id="KW-0472">Membrane</keyword>
<evidence type="ECO:0000256" key="6">
    <source>
        <dbReference type="ARBA" id="ARBA00022741"/>
    </source>
</evidence>
<reference evidence="11 12" key="1">
    <citation type="journal article" date="2018" name="Aquat. Microb. Ecol.">
        <title>Gammaproteobacterial methanotrophs dominate.</title>
        <authorList>
            <person name="Rissanen A.J."/>
            <person name="Saarenheimo J."/>
            <person name="Tiirola M."/>
            <person name="Peura S."/>
            <person name="Aalto S.L."/>
            <person name="Karvinen A."/>
            <person name="Nykanen H."/>
        </authorList>
    </citation>
    <scope>NUCLEOTIDE SEQUENCE [LARGE SCALE GENOMIC DNA]</scope>
    <source>
        <strain evidence="11">AMbin10</strain>
    </source>
</reference>
<keyword evidence="7" id="KW-0067">ATP-binding</keyword>
<dbReference type="PANTHER" id="PTHR42711">
    <property type="entry name" value="ABC TRANSPORTER ATP-BINDING PROTEIN"/>
    <property type="match status" value="1"/>
</dbReference>
<dbReference type="InterPro" id="IPR050763">
    <property type="entry name" value="ABC_transporter_ATP-binding"/>
</dbReference>
<dbReference type="SUPFAM" id="SSF52540">
    <property type="entry name" value="P-loop containing nucleoside triphosphate hydrolases"/>
    <property type="match status" value="1"/>
</dbReference>
<keyword evidence="6" id="KW-0547">Nucleotide-binding</keyword>
<dbReference type="GO" id="GO:0016887">
    <property type="term" value="F:ATP hydrolysis activity"/>
    <property type="evidence" value="ECO:0007669"/>
    <property type="project" value="InterPro"/>
</dbReference>
<dbReference type="InterPro" id="IPR003439">
    <property type="entry name" value="ABC_transporter-like_ATP-bd"/>
</dbReference>
<dbReference type="FunFam" id="3.40.50.300:FF:000589">
    <property type="entry name" value="ABC transporter, ATP-binding subunit"/>
    <property type="match status" value="1"/>
</dbReference>
<evidence type="ECO:0000313" key="12">
    <source>
        <dbReference type="Proteomes" id="UP000249396"/>
    </source>
</evidence>
<keyword evidence="3" id="KW-0813">Transport</keyword>
<name>A0A2W4SU43_9GAMM</name>
<keyword evidence="8" id="KW-1278">Translocase</keyword>
<gene>
    <name evidence="11" type="ORF">DM484_12480</name>
</gene>
<feature type="domain" description="ABC transporter" evidence="10">
    <location>
        <begin position="9"/>
        <end position="239"/>
    </location>
</feature>
<accession>A0A2W4SU43</accession>
<dbReference type="Pfam" id="PF00005">
    <property type="entry name" value="ABC_tran"/>
    <property type="match status" value="1"/>
</dbReference>
<protein>
    <submittedName>
        <fullName evidence="11">ABC transporter</fullName>
    </submittedName>
</protein>
<dbReference type="PROSITE" id="PS50893">
    <property type="entry name" value="ABC_TRANSPORTER_2"/>
    <property type="match status" value="1"/>
</dbReference>
<dbReference type="SMART" id="SM00382">
    <property type="entry name" value="AAA"/>
    <property type="match status" value="1"/>
</dbReference>